<evidence type="ECO:0000313" key="1">
    <source>
        <dbReference type="EMBL" id="HJA82567.1"/>
    </source>
</evidence>
<name>A0A9D2HRR9_9BACE</name>
<sequence>MKTQRHAAYLLLLLSILMLGVPVIPHHHHANGVLCMRNDVQSGCCTPSPDEAEGHCCCDTGCLSTHFFQQRPDASPDIPHPLPTILLFLPDGLLASLLLHLSDHPSRTTSVYAESLHDTLLTRVTGLRAPPALYG</sequence>
<evidence type="ECO:0000313" key="2">
    <source>
        <dbReference type="Proteomes" id="UP000823860"/>
    </source>
</evidence>
<dbReference type="Pfam" id="PF20558">
    <property type="entry name" value="DUF6769"/>
    <property type="match status" value="1"/>
</dbReference>
<accession>A0A9D2HRR9</accession>
<reference evidence="1" key="2">
    <citation type="submission" date="2021-04" db="EMBL/GenBank/DDBJ databases">
        <authorList>
            <person name="Gilroy R."/>
        </authorList>
    </citation>
    <scope>NUCLEOTIDE SEQUENCE</scope>
    <source>
        <strain evidence="1">ChiHecec1B25-7008</strain>
    </source>
</reference>
<dbReference type="EMBL" id="DWZE01000014">
    <property type="protein sequence ID" value="HJA82567.1"/>
    <property type="molecule type" value="Genomic_DNA"/>
</dbReference>
<dbReference type="AlphaFoldDB" id="A0A9D2HRR9"/>
<proteinExistence type="predicted"/>
<protein>
    <submittedName>
        <fullName evidence="1">Uncharacterized protein</fullName>
    </submittedName>
</protein>
<dbReference type="InterPro" id="IPR046660">
    <property type="entry name" value="DUF6769"/>
</dbReference>
<dbReference type="Proteomes" id="UP000823860">
    <property type="component" value="Unassembled WGS sequence"/>
</dbReference>
<organism evidence="1 2">
    <name type="scientific">Candidatus Bacteroides intestinavium</name>
    <dbReference type="NCBI Taxonomy" id="2838469"/>
    <lineage>
        <taxon>Bacteria</taxon>
        <taxon>Pseudomonadati</taxon>
        <taxon>Bacteroidota</taxon>
        <taxon>Bacteroidia</taxon>
        <taxon>Bacteroidales</taxon>
        <taxon>Bacteroidaceae</taxon>
        <taxon>Bacteroides</taxon>
    </lineage>
</organism>
<reference evidence="1" key="1">
    <citation type="journal article" date="2021" name="PeerJ">
        <title>Extensive microbial diversity within the chicken gut microbiome revealed by metagenomics and culture.</title>
        <authorList>
            <person name="Gilroy R."/>
            <person name="Ravi A."/>
            <person name="Getino M."/>
            <person name="Pursley I."/>
            <person name="Horton D.L."/>
            <person name="Alikhan N.F."/>
            <person name="Baker D."/>
            <person name="Gharbi K."/>
            <person name="Hall N."/>
            <person name="Watson M."/>
            <person name="Adriaenssens E.M."/>
            <person name="Foster-Nyarko E."/>
            <person name="Jarju S."/>
            <person name="Secka A."/>
            <person name="Antonio M."/>
            <person name="Oren A."/>
            <person name="Chaudhuri R.R."/>
            <person name="La Ragione R."/>
            <person name="Hildebrand F."/>
            <person name="Pallen M.J."/>
        </authorList>
    </citation>
    <scope>NUCLEOTIDE SEQUENCE</scope>
    <source>
        <strain evidence="1">ChiHecec1B25-7008</strain>
    </source>
</reference>
<gene>
    <name evidence="1" type="ORF">H9785_01125</name>
</gene>
<comment type="caution">
    <text evidence="1">The sequence shown here is derived from an EMBL/GenBank/DDBJ whole genome shotgun (WGS) entry which is preliminary data.</text>
</comment>